<proteinExistence type="predicted"/>
<reference evidence="1 2" key="1">
    <citation type="submission" date="2023-03" db="EMBL/GenBank/DDBJ databases">
        <authorList>
            <person name="Kaur S."/>
            <person name="Espinosa-Saiz D."/>
            <person name="Velazquez E."/>
            <person name="Menendez E."/>
            <person name="diCenzo G.C."/>
        </authorList>
    </citation>
    <scope>NUCLEOTIDE SEQUENCE [LARGE SCALE GENOMIC DNA]</scope>
    <source>
        <strain evidence="1 2">LMG 24692</strain>
        <plasmid evidence="1 2">unnamed</plasmid>
    </source>
</reference>
<evidence type="ECO:0000313" key="1">
    <source>
        <dbReference type="EMBL" id="WEX91656.1"/>
    </source>
</evidence>
<keyword evidence="1" id="KW-0614">Plasmid</keyword>
<geneLocation type="plasmid" evidence="1 2">
    <name>unnamed</name>
</geneLocation>
<organism evidence="1 2">
    <name type="scientific">Sinorhizobium garamanticum</name>
    <dbReference type="NCBI Taxonomy" id="680247"/>
    <lineage>
        <taxon>Bacteria</taxon>
        <taxon>Pseudomonadati</taxon>
        <taxon>Pseudomonadota</taxon>
        <taxon>Alphaproteobacteria</taxon>
        <taxon>Hyphomicrobiales</taxon>
        <taxon>Rhizobiaceae</taxon>
        <taxon>Sinorhizobium/Ensifer group</taxon>
        <taxon>Sinorhizobium</taxon>
    </lineage>
</organism>
<gene>
    <name evidence="1" type="ORF">PZN02_005943</name>
</gene>
<evidence type="ECO:0000313" key="2">
    <source>
        <dbReference type="Proteomes" id="UP001229355"/>
    </source>
</evidence>
<dbReference type="Proteomes" id="UP001229355">
    <property type="component" value="Plasmid unnamed"/>
</dbReference>
<dbReference type="EMBL" id="CP120375">
    <property type="protein sequence ID" value="WEX91656.1"/>
    <property type="molecule type" value="Genomic_DNA"/>
</dbReference>
<keyword evidence="2" id="KW-1185">Reference proteome</keyword>
<accession>A0ABY8DL72</accession>
<name>A0ABY8DL72_9HYPH</name>
<dbReference type="RefSeq" id="WP_280663614.1">
    <property type="nucleotide sequence ID" value="NZ_CP120375.1"/>
</dbReference>
<sequence>MDKIGISGQDLAKRTIQVHAAGADGAVISRRKVSSGGTMLPND</sequence>
<protein>
    <submittedName>
        <fullName evidence="1">Uncharacterized protein</fullName>
    </submittedName>
</protein>